<organism evidence="1 2">
    <name type="scientific">Pustulibacterium marinum</name>
    <dbReference type="NCBI Taxonomy" id="1224947"/>
    <lineage>
        <taxon>Bacteria</taxon>
        <taxon>Pseudomonadati</taxon>
        <taxon>Bacteroidota</taxon>
        <taxon>Flavobacteriia</taxon>
        <taxon>Flavobacteriales</taxon>
        <taxon>Flavobacteriaceae</taxon>
        <taxon>Pustulibacterium</taxon>
    </lineage>
</organism>
<dbReference type="AlphaFoldDB" id="A0A1I7GAL4"/>
<dbReference type="PROSITE" id="PS51257">
    <property type="entry name" value="PROKAR_LIPOPROTEIN"/>
    <property type="match status" value="1"/>
</dbReference>
<accession>A0A1I7GAL4</accession>
<sequence>MKSSIAKQMIIIAWMGFVFTLLGCASIVSKGKYPVHIDSSPSGAHITITDQDGVMQYTGTTPVNLKIKASSGYFKKANYMLTFEMDGYETKTIPIKFSLDGWYVGNLLFGGLVGILIVDPITGAMWKLNTDQINEKLTKETETVEKPAIEVYGYQHIPEDWKDNLIRIN</sequence>
<dbReference type="OrthoDB" id="1524740at2"/>
<dbReference type="Proteomes" id="UP000199138">
    <property type="component" value="Unassembled WGS sequence"/>
</dbReference>
<name>A0A1I7GAL4_9FLAO</name>
<gene>
    <name evidence="1" type="ORF">SAMN05216480_10437</name>
</gene>
<reference evidence="1 2" key="1">
    <citation type="submission" date="2016-10" db="EMBL/GenBank/DDBJ databases">
        <authorList>
            <person name="de Groot N.N."/>
        </authorList>
    </citation>
    <scope>NUCLEOTIDE SEQUENCE [LARGE SCALE GENOMIC DNA]</scope>
    <source>
        <strain evidence="1 2">CGMCC 1.12333</strain>
    </source>
</reference>
<proteinExistence type="predicted"/>
<dbReference type="STRING" id="1224947.SAMN05216480_10437"/>
<evidence type="ECO:0000313" key="2">
    <source>
        <dbReference type="Proteomes" id="UP000199138"/>
    </source>
</evidence>
<dbReference type="EMBL" id="FPBK01000004">
    <property type="protein sequence ID" value="SFU45490.1"/>
    <property type="molecule type" value="Genomic_DNA"/>
</dbReference>
<keyword evidence="2" id="KW-1185">Reference proteome</keyword>
<evidence type="ECO:0000313" key="1">
    <source>
        <dbReference type="EMBL" id="SFU45490.1"/>
    </source>
</evidence>
<protein>
    <submittedName>
        <fullName evidence="1">PEGA domain-containing protein</fullName>
    </submittedName>
</protein>
<dbReference type="RefSeq" id="WP_093024508.1">
    <property type="nucleotide sequence ID" value="NZ_FPBK01000004.1"/>
</dbReference>